<evidence type="ECO:0000256" key="1">
    <source>
        <dbReference type="SAM" id="MobiDB-lite"/>
    </source>
</evidence>
<proteinExistence type="predicted"/>
<feature type="compositionally biased region" description="Basic and acidic residues" evidence="1">
    <location>
        <begin position="40"/>
        <end position="50"/>
    </location>
</feature>
<gene>
    <name evidence="2" type="ORF">Tci_874554</name>
</gene>
<comment type="caution">
    <text evidence="2">The sequence shown here is derived from an EMBL/GenBank/DDBJ whole genome shotgun (WGS) entry which is preliminary data.</text>
</comment>
<dbReference type="EMBL" id="BKCJ011198986">
    <property type="protein sequence ID" value="GFD02585.1"/>
    <property type="molecule type" value="Genomic_DNA"/>
</dbReference>
<feature type="region of interest" description="Disordered" evidence="1">
    <location>
        <begin position="1"/>
        <end position="50"/>
    </location>
</feature>
<feature type="compositionally biased region" description="Basic and acidic residues" evidence="1">
    <location>
        <begin position="7"/>
        <end position="22"/>
    </location>
</feature>
<sequence>SASSVKEQPHATYRDRAAERRSFYGSSSSGDDLSDLWVEDPNRAAERRSF</sequence>
<name>A0A699SWU2_TANCI</name>
<protein>
    <submittedName>
        <fullName evidence="2">Suppressor of ABI3-5 isoform X1</fullName>
    </submittedName>
</protein>
<reference evidence="2" key="1">
    <citation type="journal article" date="2019" name="Sci. Rep.">
        <title>Draft genome of Tanacetum cinerariifolium, the natural source of mosquito coil.</title>
        <authorList>
            <person name="Yamashiro T."/>
            <person name="Shiraishi A."/>
            <person name="Satake H."/>
            <person name="Nakayama K."/>
        </authorList>
    </citation>
    <scope>NUCLEOTIDE SEQUENCE</scope>
</reference>
<dbReference type="AlphaFoldDB" id="A0A699SWU2"/>
<evidence type="ECO:0000313" key="2">
    <source>
        <dbReference type="EMBL" id="GFD02585.1"/>
    </source>
</evidence>
<feature type="non-terminal residue" evidence="2">
    <location>
        <position position="1"/>
    </location>
</feature>
<accession>A0A699SWU2</accession>
<organism evidence="2">
    <name type="scientific">Tanacetum cinerariifolium</name>
    <name type="common">Dalmatian daisy</name>
    <name type="synonym">Chrysanthemum cinerariifolium</name>
    <dbReference type="NCBI Taxonomy" id="118510"/>
    <lineage>
        <taxon>Eukaryota</taxon>
        <taxon>Viridiplantae</taxon>
        <taxon>Streptophyta</taxon>
        <taxon>Embryophyta</taxon>
        <taxon>Tracheophyta</taxon>
        <taxon>Spermatophyta</taxon>
        <taxon>Magnoliopsida</taxon>
        <taxon>eudicotyledons</taxon>
        <taxon>Gunneridae</taxon>
        <taxon>Pentapetalae</taxon>
        <taxon>asterids</taxon>
        <taxon>campanulids</taxon>
        <taxon>Asterales</taxon>
        <taxon>Asteraceae</taxon>
        <taxon>Asteroideae</taxon>
        <taxon>Anthemideae</taxon>
        <taxon>Anthemidinae</taxon>
        <taxon>Tanacetum</taxon>
    </lineage>
</organism>